<comment type="similarity">
    <text evidence="2">Belongs to the NifU family.</text>
</comment>
<dbReference type="SUPFAM" id="SSF117916">
    <property type="entry name" value="Fe-S cluster assembly (FSCA) domain-like"/>
    <property type="match status" value="1"/>
</dbReference>
<keyword evidence="10" id="KW-1185">Reference proteome</keyword>
<reference evidence="11" key="2">
    <citation type="submission" date="2023-11" db="UniProtKB">
        <authorList>
            <consortium name="WormBaseParasite"/>
        </authorList>
    </citation>
    <scope>IDENTIFICATION</scope>
</reference>
<evidence type="ECO:0000313" key="11">
    <source>
        <dbReference type="WBParaSite" id="SRDH1_3790.2"/>
    </source>
</evidence>
<dbReference type="GO" id="GO:0005739">
    <property type="term" value="C:mitochondrion"/>
    <property type="evidence" value="ECO:0007669"/>
    <property type="project" value="UniProtKB-SubCell"/>
</dbReference>
<dbReference type="PANTHER" id="PTHR11178:SF1">
    <property type="entry name" value="NFU1 IRON-SULFUR CLUSTER SCAFFOLD HOMOLOG, MITOCHONDRIAL"/>
    <property type="match status" value="1"/>
</dbReference>
<dbReference type="InterPro" id="IPR001075">
    <property type="entry name" value="NIF_FeS_clus_asmbl_NifU_C"/>
</dbReference>
<dbReference type="GO" id="GO:0016226">
    <property type="term" value="P:iron-sulfur cluster assembly"/>
    <property type="evidence" value="ECO:0007669"/>
    <property type="project" value="InterPro"/>
</dbReference>
<dbReference type="FunFam" id="3.30.1370.70:FF:000002">
    <property type="entry name" value="NFU1 iron-sulfur cluster scaffold homolog, mitochondrial"/>
    <property type="match status" value="1"/>
</dbReference>
<evidence type="ECO:0000256" key="7">
    <source>
        <dbReference type="ARBA" id="ARBA00023014"/>
    </source>
</evidence>
<keyword evidence="8" id="KW-0496">Mitochondrion</keyword>
<evidence type="ECO:0000256" key="3">
    <source>
        <dbReference type="ARBA" id="ARBA00018782"/>
    </source>
</evidence>
<dbReference type="InterPro" id="IPR035433">
    <property type="entry name" value="NFU1-like"/>
</dbReference>
<accession>A0AA85F8F2</accession>
<organism evidence="10 11">
    <name type="scientific">Schistosoma rodhaini</name>
    <dbReference type="NCBI Taxonomy" id="6188"/>
    <lineage>
        <taxon>Eukaryota</taxon>
        <taxon>Metazoa</taxon>
        <taxon>Spiralia</taxon>
        <taxon>Lophotrochozoa</taxon>
        <taxon>Platyhelminthes</taxon>
        <taxon>Trematoda</taxon>
        <taxon>Digenea</taxon>
        <taxon>Strigeidida</taxon>
        <taxon>Schistosomatoidea</taxon>
        <taxon>Schistosomatidae</taxon>
        <taxon>Schistosoma</taxon>
    </lineage>
</organism>
<dbReference type="InterPro" id="IPR034904">
    <property type="entry name" value="FSCA_dom_sf"/>
</dbReference>
<feature type="domain" description="Scaffold protein Nfu/NifU N-terminal" evidence="9">
    <location>
        <begin position="46"/>
        <end position="132"/>
    </location>
</feature>
<dbReference type="Pfam" id="PF01106">
    <property type="entry name" value="NifU"/>
    <property type="match status" value="1"/>
</dbReference>
<dbReference type="GO" id="GO:0005506">
    <property type="term" value="F:iron ion binding"/>
    <property type="evidence" value="ECO:0007669"/>
    <property type="project" value="InterPro"/>
</dbReference>
<proteinExistence type="inferred from homology"/>
<evidence type="ECO:0000256" key="6">
    <source>
        <dbReference type="ARBA" id="ARBA00023004"/>
    </source>
</evidence>
<reference evidence="10" key="1">
    <citation type="submission" date="2022-06" db="EMBL/GenBank/DDBJ databases">
        <authorList>
            <person name="Berger JAMES D."/>
            <person name="Berger JAMES D."/>
        </authorList>
    </citation>
    <scope>NUCLEOTIDE SEQUENCE [LARGE SCALE GENOMIC DNA]</scope>
</reference>
<dbReference type="Gene3D" id="3.30.300.130">
    <property type="entry name" value="Fe-S cluster assembly (FSCA)"/>
    <property type="match status" value="1"/>
</dbReference>
<keyword evidence="5" id="KW-0809">Transit peptide</keyword>
<protein>
    <recommendedName>
        <fullName evidence="3">NFU1 iron-sulfur cluster scaffold homolog, mitochondrial</fullName>
    </recommendedName>
</protein>
<evidence type="ECO:0000256" key="4">
    <source>
        <dbReference type="ARBA" id="ARBA00022723"/>
    </source>
</evidence>
<dbReference type="SMART" id="SM00932">
    <property type="entry name" value="Nfu_N"/>
    <property type="match status" value="1"/>
</dbReference>
<keyword evidence="4" id="KW-0479">Metal-binding</keyword>
<keyword evidence="7" id="KW-0411">Iron-sulfur</keyword>
<dbReference type="GO" id="GO:0051536">
    <property type="term" value="F:iron-sulfur cluster binding"/>
    <property type="evidence" value="ECO:0007669"/>
    <property type="project" value="UniProtKB-KW"/>
</dbReference>
<dbReference type="Pfam" id="PF08712">
    <property type="entry name" value="Nfu_N"/>
    <property type="match status" value="1"/>
</dbReference>
<dbReference type="PANTHER" id="PTHR11178">
    <property type="entry name" value="IRON-SULFUR CLUSTER SCAFFOLD PROTEIN NFU-RELATED"/>
    <property type="match status" value="1"/>
</dbReference>
<dbReference type="InterPro" id="IPR014824">
    <property type="entry name" value="Nfu/NifU_N"/>
</dbReference>
<evidence type="ECO:0000256" key="8">
    <source>
        <dbReference type="ARBA" id="ARBA00023128"/>
    </source>
</evidence>
<evidence type="ECO:0000256" key="2">
    <source>
        <dbReference type="ARBA" id="ARBA00006420"/>
    </source>
</evidence>
<comment type="subcellular location">
    <subcellularLocation>
        <location evidence="1">Mitochondrion</location>
    </subcellularLocation>
</comment>
<dbReference type="InterPro" id="IPR036498">
    <property type="entry name" value="Nfu/NifU_N_sf"/>
</dbReference>
<keyword evidence="6" id="KW-0408">Iron</keyword>
<name>A0AA85F8F2_9TREM</name>
<dbReference type="PIRSF" id="PIRSF036773">
    <property type="entry name" value="HIRIP5"/>
    <property type="match status" value="1"/>
</dbReference>
<dbReference type="AlphaFoldDB" id="A0AA85F8F2"/>
<evidence type="ECO:0000313" key="10">
    <source>
        <dbReference type="Proteomes" id="UP000050792"/>
    </source>
</evidence>
<dbReference type="Gene3D" id="3.30.1370.70">
    <property type="entry name" value="Scaffold protein Nfu/NifU, N-terminal domain"/>
    <property type="match status" value="1"/>
</dbReference>
<dbReference type="WBParaSite" id="SRDH1_3790.2">
    <property type="protein sequence ID" value="SRDH1_3790.2"/>
    <property type="gene ID" value="SRDH1_3790"/>
</dbReference>
<evidence type="ECO:0000256" key="1">
    <source>
        <dbReference type="ARBA" id="ARBA00004173"/>
    </source>
</evidence>
<dbReference type="SUPFAM" id="SSF110836">
    <property type="entry name" value="Hypothetical protein SAV1430"/>
    <property type="match status" value="1"/>
</dbReference>
<evidence type="ECO:0000256" key="5">
    <source>
        <dbReference type="ARBA" id="ARBA00022946"/>
    </source>
</evidence>
<evidence type="ECO:0000259" key="9">
    <source>
        <dbReference type="SMART" id="SM00932"/>
    </source>
</evidence>
<sequence length="252" mass="28693">MSCLKPLNTSVHFLYFRKNMLVVNSFRRLLNTQSISFQSRIRKLFIQVQETPNPNSLKYFPGKPVLGSGTRDFPSCTQSTSSPLARQLFRIEGVERVFFGPDFITITKNDDFEWAVIKPDVYATIMDFYSSGQPVVSEEKAQDLNKADDEEDETVLMIKELLDARIRPTVQEDGGDIIFKDFKDGIVRLKLQGSCSSCPSSVVTLKNGVQNMLQFYIPDVLGVEQVEDELDAVSKEQFDKLEKNIHDEEKSE</sequence>
<dbReference type="Proteomes" id="UP000050792">
    <property type="component" value="Unassembled WGS sequence"/>
</dbReference>
<dbReference type="FunFam" id="3.30.300.130:FF:000001">
    <property type="entry name" value="NFU1 iron-sulfur cluster scaffold"/>
    <property type="match status" value="1"/>
</dbReference>